<dbReference type="InterPro" id="IPR001547">
    <property type="entry name" value="Glyco_hydro_5"/>
</dbReference>
<comment type="catalytic activity">
    <reaction evidence="1">
        <text>Random hydrolysis of (1-&gt;4)-beta-D-mannosidic linkages in mannans, galactomannans and glucomannans.</text>
        <dbReference type="EC" id="3.2.1.78"/>
    </reaction>
</comment>
<dbReference type="Pfam" id="PF26410">
    <property type="entry name" value="GH5_mannosidase"/>
    <property type="match status" value="1"/>
</dbReference>
<dbReference type="GO" id="GO:0046355">
    <property type="term" value="P:mannan catabolic process"/>
    <property type="evidence" value="ECO:0007669"/>
    <property type="project" value="UniProtKB-ARBA"/>
</dbReference>
<dbReference type="EC" id="3.2.1.78" evidence="4"/>
<keyword evidence="6 10" id="KW-0732">Signal</keyword>
<feature type="compositionally biased region" description="Low complexity" evidence="9">
    <location>
        <begin position="64"/>
        <end position="80"/>
    </location>
</feature>
<dbReference type="OrthoDB" id="406631at2759"/>
<reference evidence="12" key="1">
    <citation type="journal article" date="2014" name="Genome Announc.">
        <title>Draft genome sequence of Rhodosporidium toruloides CECT1137, an oleaginous yeast of biotechnological interest.</title>
        <authorList>
            <person name="Morin N."/>
            <person name="Calcas X."/>
            <person name="Devillers H."/>
            <person name="Durrens P."/>
            <person name="Sherman D.J."/>
            <person name="Nicaud J.-M."/>
            <person name="Neuveglise C."/>
        </authorList>
    </citation>
    <scope>NUCLEOTIDE SEQUENCE</scope>
    <source>
        <strain evidence="12">CECT1137</strain>
    </source>
</reference>
<evidence type="ECO:0000259" key="11">
    <source>
        <dbReference type="Pfam" id="PF26410"/>
    </source>
</evidence>
<dbReference type="Gene3D" id="3.20.20.80">
    <property type="entry name" value="Glycosidases"/>
    <property type="match status" value="1"/>
</dbReference>
<organism evidence="12">
    <name type="scientific">Rhodotorula toruloides</name>
    <name type="common">Yeast</name>
    <name type="synonym">Rhodosporidium toruloides</name>
    <dbReference type="NCBI Taxonomy" id="5286"/>
    <lineage>
        <taxon>Eukaryota</taxon>
        <taxon>Fungi</taxon>
        <taxon>Dikarya</taxon>
        <taxon>Basidiomycota</taxon>
        <taxon>Pucciniomycotina</taxon>
        <taxon>Microbotryomycetes</taxon>
        <taxon>Sporidiobolales</taxon>
        <taxon>Sporidiobolaceae</taxon>
        <taxon>Rhodotorula</taxon>
    </lineage>
</organism>
<evidence type="ECO:0000256" key="7">
    <source>
        <dbReference type="ARBA" id="ARBA00022801"/>
    </source>
</evidence>
<evidence type="ECO:0000256" key="10">
    <source>
        <dbReference type="SAM" id="SignalP"/>
    </source>
</evidence>
<evidence type="ECO:0000256" key="4">
    <source>
        <dbReference type="ARBA" id="ARBA00012706"/>
    </source>
</evidence>
<evidence type="ECO:0000256" key="1">
    <source>
        <dbReference type="ARBA" id="ARBA00001678"/>
    </source>
</evidence>
<evidence type="ECO:0000256" key="6">
    <source>
        <dbReference type="ARBA" id="ARBA00022729"/>
    </source>
</evidence>
<evidence type="ECO:0000313" key="12">
    <source>
        <dbReference type="EMBL" id="CDR46545.1"/>
    </source>
</evidence>
<gene>
    <name evidence="12" type="ORF">RHTO0S_12e06018g</name>
</gene>
<keyword evidence="7" id="KW-0378">Hydrolase</keyword>
<keyword evidence="8" id="KW-0326">Glycosidase</keyword>
<dbReference type="AlphaFoldDB" id="A0A061B9F6"/>
<evidence type="ECO:0000256" key="8">
    <source>
        <dbReference type="ARBA" id="ARBA00023295"/>
    </source>
</evidence>
<dbReference type="EMBL" id="LK052947">
    <property type="protein sequence ID" value="CDR46545.1"/>
    <property type="molecule type" value="Genomic_DNA"/>
</dbReference>
<dbReference type="GO" id="GO:0005576">
    <property type="term" value="C:extracellular region"/>
    <property type="evidence" value="ECO:0007669"/>
    <property type="project" value="UniProtKB-SubCell"/>
</dbReference>
<dbReference type="InterPro" id="IPR017853">
    <property type="entry name" value="GH"/>
</dbReference>
<feature type="compositionally biased region" description="Low complexity" evidence="9">
    <location>
        <begin position="87"/>
        <end position="133"/>
    </location>
</feature>
<name>A0A061B9F6_RHOTO</name>
<comment type="similarity">
    <text evidence="3">Belongs to the glycosyl hydrolase 5 (cellulase A) family.</text>
</comment>
<comment type="subcellular location">
    <subcellularLocation>
        <location evidence="2">Secreted</location>
    </subcellularLocation>
</comment>
<evidence type="ECO:0000256" key="9">
    <source>
        <dbReference type="SAM" id="MobiDB-lite"/>
    </source>
</evidence>
<dbReference type="SUPFAM" id="SSF51445">
    <property type="entry name" value="(Trans)glycosidases"/>
    <property type="match status" value="1"/>
</dbReference>
<evidence type="ECO:0000256" key="2">
    <source>
        <dbReference type="ARBA" id="ARBA00004613"/>
    </source>
</evidence>
<keyword evidence="5" id="KW-0964">Secreted</keyword>
<sequence>MLSLARLSLVLLLCIDATFAWPEGPQARRLVVDLEKRSTVRLPFVQRISSSKAAASSLAAAASSSTKTTALTTTTTSSPTTTPPPQTTSSRTTTSSVAPSTTSTPSTTSRASTTTAPPSTTTTTTTSTTTTPACAATYRGGPFTISGTGTLPKPTTFVKRSGQQLTLNGGNFRIAGPNIYWLCQDENSGPAWGYWTDKGRVREALAIAVAMGANTVRLMSCGVSVGSNNPYNLELSNGNWQDVAWDIRDYVIYAAGQYGLRIVLPLTDNYNYYHGGKYSILGFSGASTANKGAAFYTDSNTINIYKAYIQKFLQHTNVYNGKRYADDPTILAWETGNELGGYMNAEMWPPSSWTSAIVSAIKAVDGNHLIIDGTNGIWNYTTGATPAGLNVAGIDIVSDHSYPRKTDILSKELGIASAAKKGFLIGEFDWTAAGGGVSLPTYMSAIEQSGSYLGSMMWSVFGHDAQCCNYVTHNDGYSLYYPQGPNSAADQSNALLVVQHFYRLTGRSPPSSMPGVACPQPVF</sequence>
<feature type="chain" id="PRO_5030001723" description="mannan endo-1,4-beta-mannosidase" evidence="10">
    <location>
        <begin position="21"/>
        <end position="523"/>
    </location>
</feature>
<dbReference type="InterPro" id="IPR045053">
    <property type="entry name" value="MAN-like"/>
</dbReference>
<evidence type="ECO:0000256" key="3">
    <source>
        <dbReference type="ARBA" id="ARBA00005641"/>
    </source>
</evidence>
<protein>
    <recommendedName>
        <fullName evidence="4">mannan endo-1,4-beta-mannosidase</fullName>
        <ecNumber evidence="4">3.2.1.78</ecNumber>
    </recommendedName>
</protein>
<dbReference type="PANTHER" id="PTHR31451:SF39">
    <property type="entry name" value="MANNAN ENDO-1,4-BETA-MANNOSIDASE 1"/>
    <property type="match status" value="1"/>
</dbReference>
<dbReference type="PANTHER" id="PTHR31451">
    <property type="match status" value="1"/>
</dbReference>
<accession>A0A061B9F6</accession>
<proteinExistence type="inferred from homology"/>
<feature type="region of interest" description="Disordered" evidence="9">
    <location>
        <begin position="64"/>
        <end position="133"/>
    </location>
</feature>
<feature type="domain" description="Glycoside hydrolase family 5" evidence="11">
    <location>
        <begin position="156"/>
        <end position="378"/>
    </location>
</feature>
<evidence type="ECO:0000256" key="5">
    <source>
        <dbReference type="ARBA" id="ARBA00022525"/>
    </source>
</evidence>
<dbReference type="GO" id="GO:0016985">
    <property type="term" value="F:mannan endo-1,4-beta-mannosidase activity"/>
    <property type="evidence" value="ECO:0007669"/>
    <property type="project" value="UniProtKB-EC"/>
</dbReference>
<feature type="signal peptide" evidence="10">
    <location>
        <begin position="1"/>
        <end position="20"/>
    </location>
</feature>